<name>A0ACC3Z1W2_COLTU</name>
<dbReference type="EMBL" id="VUJX02000004">
    <property type="protein sequence ID" value="KAL0938078.1"/>
    <property type="molecule type" value="Genomic_DNA"/>
</dbReference>
<gene>
    <name evidence="1" type="ORF">CTRU02_207809</name>
</gene>
<reference evidence="1 2" key="1">
    <citation type="journal article" date="2020" name="Phytopathology">
        <title>Genome Sequence Resources of Colletotrichum truncatum, C. plurivorum, C. musicola, and C. sojae: Four Species Pathogenic to Soybean (Glycine max).</title>
        <authorList>
            <person name="Rogerio F."/>
            <person name="Boufleur T.R."/>
            <person name="Ciampi-Guillardi M."/>
            <person name="Sukno S.A."/>
            <person name="Thon M.R."/>
            <person name="Massola Junior N.S."/>
            <person name="Baroncelli R."/>
        </authorList>
    </citation>
    <scope>NUCLEOTIDE SEQUENCE [LARGE SCALE GENOMIC DNA]</scope>
    <source>
        <strain evidence="1 2">CMES1059</strain>
    </source>
</reference>
<comment type="caution">
    <text evidence="1">The sequence shown here is derived from an EMBL/GenBank/DDBJ whole genome shotgun (WGS) entry which is preliminary data.</text>
</comment>
<accession>A0ACC3Z1W2</accession>
<protein>
    <submittedName>
        <fullName evidence="1">C6 transcription factor</fullName>
    </submittedName>
</protein>
<evidence type="ECO:0000313" key="1">
    <source>
        <dbReference type="EMBL" id="KAL0938078.1"/>
    </source>
</evidence>
<organism evidence="1 2">
    <name type="scientific">Colletotrichum truncatum</name>
    <name type="common">Anthracnose fungus</name>
    <name type="synonym">Colletotrichum capsici</name>
    <dbReference type="NCBI Taxonomy" id="5467"/>
    <lineage>
        <taxon>Eukaryota</taxon>
        <taxon>Fungi</taxon>
        <taxon>Dikarya</taxon>
        <taxon>Ascomycota</taxon>
        <taxon>Pezizomycotina</taxon>
        <taxon>Sordariomycetes</taxon>
        <taxon>Hypocreomycetidae</taxon>
        <taxon>Glomerellales</taxon>
        <taxon>Glomerellaceae</taxon>
        <taxon>Colletotrichum</taxon>
        <taxon>Colletotrichum truncatum species complex</taxon>
    </lineage>
</organism>
<dbReference type="Proteomes" id="UP000805649">
    <property type="component" value="Unassembled WGS sequence"/>
</dbReference>
<keyword evidence="2" id="KW-1185">Reference proteome</keyword>
<sequence>MVNRGRLSPACFPCRSRKLRCDLQKDTCGQCQRAKIACHGYRDPAALQFRDESLSIEQRALSSGDDDFFVRMTSRPGTLELNWDARARYAFFSTYINGFTRSMGEVAYYCRTARSSDHLSASVEAASLAFMATQLSSTYLMRLANASYVTAIRRLNHFLTELESQGAEEALQSVLLLDIYEKMVHRDAWASQAWMSHSQGGLSLLNTRASSILSSPAGCHLAARLVTAVTVSCVTKGVNTPKELATLRRNIGYRVSSPKWSFLGVLSRVYNLHFDFERGKVSKRDFVVRAKCLDDHLETLDKTVPSAWRPQTIQISENDVNVLGSCYDVYPDHYTTQVVNALRTMRLILYSISKHHVSDVNYIQKTISPETVCTLTRQVCASVPQFILPGVRTSNSIPFSPLQQLQCRTFLTPLYFVHQISEEASVREWVRRCMRFMWEYGNMRTAKDIADVMETRPNLNYWTVFAMTGSYAFSA</sequence>
<evidence type="ECO:0000313" key="2">
    <source>
        <dbReference type="Proteomes" id="UP000805649"/>
    </source>
</evidence>
<proteinExistence type="predicted"/>